<evidence type="ECO:0000313" key="1">
    <source>
        <dbReference type="EMBL" id="AMP12839.1"/>
    </source>
</evidence>
<organism evidence="1 2">
    <name type="scientific">Collimonas pratensis</name>
    <dbReference type="NCBI Taxonomy" id="279113"/>
    <lineage>
        <taxon>Bacteria</taxon>
        <taxon>Pseudomonadati</taxon>
        <taxon>Pseudomonadota</taxon>
        <taxon>Betaproteobacteria</taxon>
        <taxon>Burkholderiales</taxon>
        <taxon>Oxalobacteraceae</taxon>
        <taxon>Collimonas</taxon>
    </lineage>
</organism>
<protein>
    <submittedName>
        <fullName evidence="1">Uncharacterized protein</fullName>
    </submittedName>
</protein>
<evidence type="ECO:0000313" key="2">
    <source>
        <dbReference type="Proteomes" id="UP000074914"/>
    </source>
</evidence>
<accession>A0ABN4M561</accession>
<proteinExistence type="predicted"/>
<sequence length="39" mass="4366">MLTSSFRNHLFLRNDANPALNTLASSKKYAAIKTRSVDI</sequence>
<dbReference type="Proteomes" id="UP000074914">
    <property type="component" value="Chromosome"/>
</dbReference>
<gene>
    <name evidence="1" type="ORF">CPter291_0553</name>
</gene>
<reference evidence="1 2" key="1">
    <citation type="submission" date="2015-11" db="EMBL/GenBank/DDBJ databases">
        <title>Exploring the genomic traits of fungus-feeding bacterial genus Collimonas.</title>
        <authorList>
            <person name="Song C."/>
            <person name="Schmidt R."/>
            <person name="de Jager V."/>
            <person name="Krzyzanowska D."/>
            <person name="Jongedijk E."/>
            <person name="Cankar K."/>
            <person name="Beekwilder J."/>
            <person name="van Veen A."/>
            <person name="de Boer W."/>
            <person name="van Veen J.A."/>
            <person name="Garbeva P."/>
        </authorList>
    </citation>
    <scope>NUCLEOTIDE SEQUENCE [LARGE SCALE GENOMIC DNA]</scope>
    <source>
        <strain evidence="1 2">Ter291</strain>
    </source>
</reference>
<name>A0ABN4M561_9BURK</name>
<keyword evidence="2" id="KW-1185">Reference proteome</keyword>
<dbReference type="EMBL" id="CP013236">
    <property type="protein sequence ID" value="AMP12839.1"/>
    <property type="molecule type" value="Genomic_DNA"/>
</dbReference>